<feature type="domain" description="ABC transporter" evidence="6">
    <location>
        <begin position="641"/>
        <end position="869"/>
    </location>
</feature>
<dbReference type="PROSITE" id="PS00211">
    <property type="entry name" value="ABC_TRANSPORTER_1"/>
    <property type="match status" value="1"/>
</dbReference>
<dbReference type="SUPFAM" id="SSF52540">
    <property type="entry name" value="P-loop containing nucleoside triphosphate hydrolases"/>
    <property type="match status" value="1"/>
</dbReference>
<dbReference type="Pfam" id="PF00561">
    <property type="entry name" value="Abhydrolase_1"/>
    <property type="match status" value="1"/>
</dbReference>
<evidence type="ECO:0000256" key="5">
    <source>
        <dbReference type="SAM" id="Phobius"/>
    </source>
</evidence>
<dbReference type="InterPro" id="IPR003439">
    <property type="entry name" value="ABC_transporter-like_ATP-bd"/>
</dbReference>
<proteinExistence type="inferred from homology"/>
<keyword evidence="5" id="KW-0812">Transmembrane</keyword>
<gene>
    <name evidence="7" type="ORF">JOE57_003280</name>
</gene>
<evidence type="ECO:0000256" key="4">
    <source>
        <dbReference type="ARBA" id="ARBA00022840"/>
    </source>
</evidence>
<evidence type="ECO:0000256" key="3">
    <source>
        <dbReference type="ARBA" id="ARBA00022741"/>
    </source>
</evidence>
<keyword evidence="5" id="KW-1133">Transmembrane helix</keyword>
<evidence type="ECO:0000256" key="2">
    <source>
        <dbReference type="ARBA" id="ARBA00022448"/>
    </source>
</evidence>
<evidence type="ECO:0000313" key="8">
    <source>
        <dbReference type="Proteomes" id="UP000704762"/>
    </source>
</evidence>
<protein>
    <submittedName>
        <fullName evidence="7">ABC-2 type transport system ATP-binding protein</fullName>
    </submittedName>
</protein>
<organism evidence="7 8">
    <name type="scientific">Microlunatus panaciterrae</name>
    <dbReference type="NCBI Taxonomy" id="400768"/>
    <lineage>
        <taxon>Bacteria</taxon>
        <taxon>Bacillati</taxon>
        <taxon>Actinomycetota</taxon>
        <taxon>Actinomycetes</taxon>
        <taxon>Propionibacteriales</taxon>
        <taxon>Propionibacteriaceae</taxon>
        <taxon>Microlunatus</taxon>
    </lineage>
</organism>
<dbReference type="PANTHER" id="PTHR43335:SF4">
    <property type="entry name" value="ABC TRANSPORTER, ATP-BINDING PROTEIN"/>
    <property type="match status" value="1"/>
</dbReference>
<keyword evidence="3" id="KW-0547">Nucleotide-binding</keyword>
<dbReference type="InterPro" id="IPR003593">
    <property type="entry name" value="AAA+_ATPase"/>
</dbReference>
<keyword evidence="8" id="KW-1185">Reference proteome</keyword>
<dbReference type="Gene3D" id="3.40.50.1820">
    <property type="entry name" value="alpha/beta hydrolase"/>
    <property type="match status" value="1"/>
</dbReference>
<reference evidence="7 8" key="1">
    <citation type="submission" date="2021-01" db="EMBL/GenBank/DDBJ databases">
        <title>Sequencing the genomes of 1000 actinobacteria strains.</title>
        <authorList>
            <person name="Klenk H.-P."/>
        </authorList>
    </citation>
    <scope>NUCLEOTIDE SEQUENCE [LARGE SCALE GENOMIC DNA]</scope>
    <source>
        <strain evidence="7 8">DSM 18662</strain>
    </source>
</reference>
<keyword evidence="4 7" id="KW-0067">ATP-binding</keyword>
<evidence type="ECO:0000256" key="1">
    <source>
        <dbReference type="ARBA" id="ARBA00005417"/>
    </source>
</evidence>
<keyword evidence="2" id="KW-0813">Transport</keyword>
<comment type="similarity">
    <text evidence="1">Belongs to the ABC transporter superfamily.</text>
</comment>
<dbReference type="Proteomes" id="UP000704762">
    <property type="component" value="Unassembled WGS sequence"/>
</dbReference>
<dbReference type="Gene3D" id="2.60.120.260">
    <property type="entry name" value="Galactose-binding domain-like"/>
    <property type="match status" value="1"/>
</dbReference>
<comment type="caution">
    <text evidence="7">The sequence shown here is derived from an EMBL/GenBank/DDBJ whole genome shotgun (WGS) entry which is preliminary data.</text>
</comment>
<feature type="transmembrane region" description="Helical" evidence="5">
    <location>
        <begin position="603"/>
        <end position="625"/>
    </location>
</feature>
<dbReference type="PROSITE" id="PS50893">
    <property type="entry name" value="ABC_TRANSPORTER_2"/>
    <property type="match status" value="1"/>
</dbReference>
<dbReference type="InterPro" id="IPR000073">
    <property type="entry name" value="AB_hydrolase_1"/>
</dbReference>
<sequence>MAGSSADRRRCVGRATPVSRHRQRAAAVLLVLLLTLPLLVARPALAGADDLPVIETAMTLRGTPEPDGTPVRLDVSMLATRSDQPRPAVVLAHGFGGRKTDSAGVGRSLARAGYVVFTYTARGFGRSGGKIHLDNPGFEGRDATRVVDLAATRPEVQKIDGDPVVGFAGASYGGAVALLAAGLDPRIDAIAPAFTWHSLTQALFPQYATTGRQSSPAEVSPVRQAGVFKQRWASLFFLNGGGLNTGGASDDGAGRSAGRELCGRFTLELCRGYTATARSGRPDRGLVTLLDQSSTEPFLGRITAPTLIIQGEQDTLFPLDHADANLRGLPASTPSRMSWVAGGHDSQISLDALLPELTGWFGRYLKHDQTPAAAGFDYVVPQTSLVGRDGGTREPEQFSLTAYPGRGTALRRDDVRLHGQKQTMVSPPGGSPAALTSLPGSRGALSGLAGAGSYPLGVLPGQSVIFTTDPLDRPRTLVGRGAASLTVTSSTSTATLFATLWDLGPATDAGPSTAVLPQQAVAPLHLAGLVPGRPTTVRLALPPVVHRVPVGHRLQLVVSSTDQAYAIPTSPTVYTVGLAGEPVLSLPDVTGAPLDTATVRVPLPLLVVVAALVLAALVAMVVLWLRRRSAHPRPELRGTPLVVEDLVKTYRDGTRAVDGVSFSAEAGQVIGLLGPNGAGKTTTMRMMVGLIRPDSGGIWVAGEAVHAGADVLGSVGALIEGPGFLPHLTGLQNLQAYWQATGRPAAEARLEQALEIAGLGSAVHRRVRGYSQGMRQRLGIAQAMLGLPELLLLDEPTNGLDPPQIKAMRTVLTDYAATGRTVVVSSHLLAEVEQTCSHVVVMHNGRVVLSGAIDELTVTPDVTVIGFEPDTDPASAAAVLRELGLEVQVEGHGLRVHGDRPRAELVSTLVQHGFGIDGVDGHRHLEEVFMSLVTAPAEVS</sequence>
<keyword evidence="5" id="KW-0472">Membrane</keyword>
<dbReference type="EMBL" id="JAFBCF010000001">
    <property type="protein sequence ID" value="MBM7800359.1"/>
    <property type="molecule type" value="Genomic_DNA"/>
</dbReference>
<dbReference type="InterPro" id="IPR017871">
    <property type="entry name" value="ABC_transporter-like_CS"/>
</dbReference>
<dbReference type="InterPro" id="IPR027417">
    <property type="entry name" value="P-loop_NTPase"/>
</dbReference>
<accession>A0ABS2RR00</accession>
<dbReference type="Pfam" id="PF08530">
    <property type="entry name" value="PepX_C"/>
    <property type="match status" value="1"/>
</dbReference>
<dbReference type="InterPro" id="IPR013736">
    <property type="entry name" value="Xaa-Pro_dipept_C"/>
</dbReference>
<evidence type="ECO:0000313" key="7">
    <source>
        <dbReference type="EMBL" id="MBM7800359.1"/>
    </source>
</evidence>
<dbReference type="InterPro" id="IPR008979">
    <property type="entry name" value="Galactose-bd-like_sf"/>
</dbReference>
<dbReference type="GO" id="GO:0005524">
    <property type="term" value="F:ATP binding"/>
    <property type="evidence" value="ECO:0007669"/>
    <property type="project" value="UniProtKB-KW"/>
</dbReference>
<name>A0ABS2RR00_9ACTN</name>
<dbReference type="SMART" id="SM00382">
    <property type="entry name" value="AAA"/>
    <property type="match status" value="1"/>
</dbReference>
<dbReference type="InterPro" id="IPR029058">
    <property type="entry name" value="AB_hydrolase_fold"/>
</dbReference>
<dbReference type="PANTHER" id="PTHR43335">
    <property type="entry name" value="ABC TRANSPORTER, ATP-BINDING PROTEIN"/>
    <property type="match status" value="1"/>
</dbReference>
<dbReference type="SUPFAM" id="SSF49785">
    <property type="entry name" value="Galactose-binding domain-like"/>
    <property type="match status" value="1"/>
</dbReference>
<evidence type="ECO:0000259" key="6">
    <source>
        <dbReference type="PROSITE" id="PS50893"/>
    </source>
</evidence>
<dbReference type="RefSeq" id="WP_204919673.1">
    <property type="nucleotide sequence ID" value="NZ_BAAAQP010000003.1"/>
</dbReference>
<dbReference type="SUPFAM" id="SSF53474">
    <property type="entry name" value="alpha/beta-Hydrolases"/>
    <property type="match status" value="1"/>
</dbReference>
<dbReference type="Pfam" id="PF00005">
    <property type="entry name" value="ABC_tran"/>
    <property type="match status" value="1"/>
</dbReference>
<dbReference type="SMART" id="SM00939">
    <property type="entry name" value="PepX_C"/>
    <property type="match status" value="1"/>
</dbReference>
<dbReference type="Gene3D" id="3.40.50.300">
    <property type="entry name" value="P-loop containing nucleotide triphosphate hydrolases"/>
    <property type="match status" value="1"/>
</dbReference>